<gene>
    <name evidence="1" type="ORF">TUM18999_05170</name>
    <name evidence="2" type="ORF">TUM20286_34590</name>
</gene>
<name>A0A6J4DZA5_9PSED</name>
<dbReference type="RefSeq" id="WP_173175102.1">
    <property type="nucleotide sequence ID" value="NZ_AP023189.1"/>
</dbReference>
<dbReference type="Proteomes" id="UP000509383">
    <property type="component" value="Chromosome"/>
</dbReference>
<organism evidence="1 3">
    <name type="scientific">Pseudomonas tohonis</name>
    <dbReference type="NCBI Taxonomy" id="2725477"/>
    <lineage>
        <taxon>Bacteria</taxon>
        <taxon>Pseudomonadati</taxon>
        <taxon>Pseudomonadota</taxon>
        <taxon>Gammaproteobacteria</taxon>
        <taxon>Pseudomonadales</taxon>
        <taxon>Pseudomonadaceae</taxon>
        <taxon>Pseudomonas</taxon>
    </lineage>
</organism>
<dbReference type="KEGG" id="ptw:TUM18999_05170"/>
<reference evidence="1 3" key="1">
    <citation type="submission" date="2020-05" db="EMBL/GenBank/DDBJ databases">
        <title>Characterization of novel class B3 metallo-beta-lactamase from novel Pseudomonas species.</title>
        <authorList>
            <person name="Yamada K."/>
            <person name="Aoki K."/>
            <person name="Ishii Y."/>
        </authorList>
    </citation>
    <scope>NUCLEOTIDE SEQUENCE [LARGE SCALE GENOMIC DNA]</scope>
    <source>
        <strain evidence="1 3">TUM18999</strain>
        <strain evidence="2 4">TUM20286</strain>
    </source>
</reference>
<evidence type="ECO:0000313" key="2">
    <source>
        <dbReference type="EMBL" id="GJN53707.1"/>
    </source>
</evidence>
<dbReference type="EMBL" id="BQKM01000007">
    <property type="protein sequence ID" value="GJN53707.1"/>
    <property type="molecule type" value="Genomic_DNA"/>
</dbReference>
<keyword evidence="4" id="KW-1185">Reference proteome</keyword>
<evidence type="ECO:0000313" key="3">
    <source>
        <dbReference type="Proteomes" id="UP000509383"/>
    </source>
</evidence>
<dbReference type="AlphaFoldDB" id="A0A6J4DZA5"/>
<dbReference type="EMBL" id="AP023189">
    <property type="protein sequence ID" value="BCG22326.1"/>
    <property type="molecule type" value="Genomic_DNA"/>
</dbReference>
<protein>
    <submittedName>
        <fullName evidence="1">Uncharacterized protein</fullName>
    </submittedName>
</protein>
<dbReference type="Proteomes" id="UP001054892">
    <property type="component" value="Unassembled WGS sequence"/>
</dbReference>
<proteinExistence type="predicted"/>
<evidence type="ECO:0000313" key="1">
    <source>
        <dbReference type="EMBL" id="BCG22326.1"/>
    </source>
</evidence>
<evidence type="ECO:0000313" key="4">
    <source>
        <dbReference type="Proteomes" id="UP001054892"/>
    </source>
</evidence>
<sequence length="201" mass="21836">MPMPPLRPRHWLLFVLVAAAFFSLALWMQRGGESGTPLAWVSAWQQPLLEPMAEGELTLGALNRESPGELWLQPGSDGPRLLFRSTGDGADACNLEAELALDAGERESLLKALGTDAGQGDQPLSPQMLEQLAGHRLAALELRPQQPPAASRLAASIGQPRLRLQLGEGEAWVYPAEGLTAHVLDEQVHQVRVVPRSTLRH</sequence>
<accession>A0A6J4DZA5</accession>